<evidence type="ECO:0000256" key="2">
    <source>
        <dbReference type="ARBA" id="ARBA00022679"/>
    </source>
</evidence>
<gene>
    <name evidence="6" type="primary">LOC106159193</name>
</gene>
<evidence type="ECO:0000256" key="4">
    <source>
        <dbReference type="ARBA" id="ARBA00069967"/>
    </source>
</evidence>
<dbReference type="CDD" id="cd02516">
    <property type="entry name" value="CDP-ME_synthetase"/>
    <property type="match status" value="1"/>
</dbReference>
<dbReference type="PANTHER" id="PTHR43015">
    <property type="entry name" value="D-RIBITOL-5-PHOSPHATE CYTIDYLYLTRANSFERASE"/>
    <property type="match status" value="1"/>
</dbReference>
<dbReference type="InterPro" id="IPR034683">
    <property type="entry name" value="IspD/TarI"/>
</dbReference>
<sequence length="375" mass="41757">MADSPDYLVCAVLPAGGCGERTGMKTPKQYCQVLSRPLVAYTLQAFERVPWIKHIVITIHNDYKDLLLDVISTHNLKKIHIVGAGPTRHRSIWEGIKSLGKVCPVPEVVIIHDAVRPFVESDILWKIVEAARECGAAGAIRPLVSTILAVDGDGFLDHSLDRSKYRASEMPQAFQYNIIKTAYEKCTDYDFDYGTECLHLAQRYGGAKVRLIDGPDSLWKVTLKKDLAAAEDTIKDWKKNVVLVNCPEKIQSEITTYGAMGPSSANHYIIFHTIYNQQSILQMSKDFLNNYAGTAVVTTVLHVVTTCQLGPEDLDYFKVQACIQRLQENVADDVCVALLFDMTDSPKKLIELLLTLVRSQNPILGGQIYTILADS</sequence>
<evidence type="ECO:0000256" key="1">
    <source>
        <dbReference type="ARBA" id="ARBA00009789"/>
    </source>
</evidence>
<dbReference type="Proteomes" id="UP000085678">
    <property type="component" value="Unplaced"/>
</dbReference>
<comment type="similarity">
    <text evidence="1">Belongs to the IspD/TarI cytidylyltransferase family. IspD subfamily.</text>
</comment>
<organism evidence="5 6">
    <name type="scientific">Lingula anatina</name>
    <name type="common">Brachiopod</name>
    <name type="synonym">Lingula unguis</name>
    <dbReference type="NCBI Taxonomy" id="7574"/>
    <lineage>
        <taxon>Eukaryota</taxon>
        <taxon>Metazoa</taxon>
        <taxon>Spiralia</taxon>
        <taxon>Lophotrochozoa</taxon>
        <taxon>Brachiopoda</taxon>
        <taxon>Linguliformea</taxon>
        <taxon>Lingulata</taxon>
        <taxon>Lingulida</taxon>
        <taxon>Linguloidea</taxon>
        <taxon>Lingulidae</taxon>
        <taxon>Lingula</taxon>
    </lineage>
</organism>
<dbReference type="GO" id="GO:0050518">
    <property type="term" value="F:2-C-methyl-D-erythritol 4-phosphate cytidylyltransferase activity"/>
    <property type="evidence" value="ECO:0007669"/>
    <property type="project" value="UniProtKB-ARBA"/>
</dbReference>
<dbReference type="PROSITE" id="PS01295">
    <property type="entry name" value="ISPD"/>
    <property type="match status" value="1"/>
</dbReference>
<name>A0A1S3I0I9_LINAN</name>
<dbReference type="Pfam" id="PF01128">
    <property type="entry name" value="IspD"/>
    <property type="match status" value="1"/>
</dbReference>
<keyword evidence="2" id="KW-0808">Transferase</keyword>
<evidence type="ECO:0000313" key="6">
    <source>
        <dbReference type="RefSeq" id="XP_013390864.1"/>
    </source>
</evidence>
<protein>
    <recommendedName>
        <fullName evidence="4">2-C-methyl-D-erythritol 4-phosphate cytidylyltransferase, chloroplastic</fullName>
    </recommendedName>
</protein>
<dbReference type="InterPro" id="IPR018294">
    <property type="entry name" value="ISPD_synthase_CS"/>
</dbReference>
<reference evidence="6" key="1">
    <citation type="submission" date="2025-08" db="UniProtKB">
        <authorList>
            <consortium name="RefSeq"/>
        </authorList>
    </citation>
    <scope>IDENTIFICATION</scope>
    <source>
        <tissue evidence="6">Gonads</tissue>
    </source>
</reference>
<dbReference type="GO" id="GO:0008299">
    <property type="term" value="P:isoprenoid biosynthetic process"/>
    <property type="evidence" value="ECO:0007669"/>
    <property type="project" value="InterPro"/>
</dbReference>
<dbReference type="AlphaFoldDB" id="A0A1S3I0I9"/>
<dbReference type="Gene3D" id="3.90.550.10">
    <property type="entry name" value="Spore Coat Polysaccharide Biosynthesis Protein SpsA, Chain A"/>
    <property type="match status" value="1"/>
</dbReference>
<keyword evidence="5" id="KW-1185">Reference proteome</keyword>
<dbReference type="FunFam" id="3.90.550.10:FF:000003">
    <property type="entry name" value="2-C-methyl-D-erythritol 4-phosphate cytidylyltransferase"/>
    <property type="match status" value="1"/>
</dbReference>
<dbReference type="GO" id="GO:0035269">
    <property type="term" value="P:protein O-linked glycosylation via mannose"/>
    <property type="evidence" value="ECO:0007669"/>
    <property type="project" value="TreeGrafter"/>
</dbReference>
<dbReference type="GeneID" id="106159193"/>
<dbReference type="PANTHER" id="PTHR43015:SF1">
    <property type="entry name" value="D-RIBITOL-5-PHOSPHATE CYTIDYLYLTRANSFERASE"/>
    <property type="match status" value="1"/>
</dbReference>
<dbReference type="InterPro" id="IPR029044">
    <property type="entry name" value="Nucleotide-diphossugar_trans"/>
</dbReference>
<proteinExistence type="inferred from homology"/>
<evidence type="ECO:0000313" key="5">
    <source>
        <dbReference type="Proteomes" id="UP000085678"/>
    </source>
</evidence>
<dbReference type="SUPFAM" id="SSF53448">
    <property type="entry name" value="Nucleotide-diphospho-sugar transferases"/>
    <property type="match status" value="1"/>
</dbReference>
<accession>A0A1S3I0I9</accession>
<dbReference type="RefSeq" id="XP_013390864.1">
    <property type="nucleotide sequence ID" value="XM_013535410.2"/>
</dbReference>
<dbReference type="GO" id="GO:0005829">
    <property type="term" value="C:cytosol"/>
    <property type="evidence" value="ECO:0007669"/>
    <property type="project" value="TreeGrafter"/>
</dbReference>
<keyword evidence="3 6" id="KW-0548">Nucleotidyltransferase</keyword>
<dbReference type="OrthoDB" id="414267at2759"/>
<dbReference type="GO" id="GO:0047349">
    <property type="term" value="F:D-ribitol-5-phosphate cytidylyltransferase activity"/>
    <property type="evidence" value="ECO:0007669"/>
    <property type="project" value="TreeGrafter"/>
</dbReference>
<evidence type="ECO:0000256" key="3">
    <source>
        <dbReference type="ARBA" id="ARBA00022695"/>
    </source>
</evidence>